<evidence type="ECO:0000259" key="8">
    <source>
        <dbReference type="Pfam" id="PF00294"/>
    </source>
</evidence>
<comment type="caution">
    <text evidence="9">The sequence shown here is derived from an EMBL/GenBank/DDBJ whole genome shotgun (WGS) entry which is preliminary data.</text>
</comment>
<accession>A0A9W6LY38</accession>
<dbReference type="GO" id="GO:0008443">
    <property type="term" value="F:phosphofructokinase activity"/>
    <property type="evidence" value="ECO:0007669"/>
    <property type="project" value="TreeGrafter"/>
</dbReference>
<dbReference type="Pfam" id="PF00294">
    <property type="entry name" value="PfkB"/>
    <property type="match status" value="1"/>
</dbReference>
<sequence length="333" mass="33579">MIVTLTANPALDRTIALDSALVPGEVHRASSAQEDAAGKGVNVARVLHGSAVETLAVLPLAADDPFAALLDPTLAIRAVPTTAHARANIALTDAAGETTKINLAGTPLGDDVLRALVDAVVAASDGADWLALCGSLPAGAPGDLYATVIHAVRARVAHPPRIAVDATGPALETVLAQADEIGAVDLIKPNEDELVQLAVDLSAPDVDRPALHSRLVREVEADPIAATARLARELVPGTVRAALVTLGGDGAILVDAHGVWHAGIPAGVDVLSTVGAGDSSLAGYLLADRAGAAPAERLRTAVRYGSATAALPGTRLATPADLPTGDIPVRALD</sequence>
<dbReference type="InterPro" id="IPR002139">
    <property type="entry name" value="Ribo/fructo_kinase"/>
</dbReference>
<evidence type="ECO:0000256" key="2">
    <source>
        <dbReference type="ARBA" id="ARBA00022679"/>
    </source>
</evidence>
<keyword evidence="10" id="KW-1185">Reference proteome</keyword>
<dbReference type="InterPro" id="IPR002173">
    <property type="entry name" value="Carboh/pur_kinase_PfkB_CS"/>
</dbReference>
<reference evidence="9" key="1">
    <citation type="journal article" date="2014" name="Int. J. Syst. Evol. Microbiol.">
        <title>Complete genome sequence of Corynebacterium casei LMG S-19264T (=DSM 44701T), isolated from a smear-ripened cheese.</title>
        <authorList>
            <consortium name="US DOE Joint Genome Institute (JGI-PGF)"/>
            <person name="Walter F."/>
            <person name="Albersmeier A."/>
            <person name="Kalinowski J."/>
            <person name="Ruckert C."/>
        </authorList>
    </citation>
    <scope>NUCLEOTIDE SEQUENCE</scope>
    <source>
        <strain evidence="9">VKM Ac-1020</strain>
    </source>
</reference>
<keyword evidence="3" id="KW-0547">Nucleotide-binding</keyword>
<dbReference type="AlphaFoldDB" id="A0A9W6LY38"/>
<dbReference type="InterPro" id="IPR017583">
    <property type="entry name" value="Tagatose/fructose_Pkinase"/>
</dbReference>
<evidence type="ECO:0000313" key="9">
    <source>
        <dbReference type="EMBL" id="GLJ62875.1"/>
    </source>
</evidence>
<organism evidence="9 10">
    <name type="scientific">Microbacterium barkeri</name>
    <dbReference type="NCBI Taxonomy" id="33917"/>
    <lineage>
        <taxon>Bacteria</taxon>
        <taxon>Bacillati</taxon>
        <taxon>Actinomycetota</taxon>
        <taxon>Actinomycetes</taxon>
        <taxon>Micrococcales</taxon>
        <taxon>Microbacteriaceae</taxon>
        <taxon>Microbacterium</taxon>
    </lineage>
</organism>
<dbReference type="CDD" id="cd01164">
    <property type="entry name" value="FruK_PfkB_like"/>
    <property type="match status" value="1"/>
</dbReference>
<evidence type="ECO:0000256" key="3">
    <source>
        <dbReference type="ARBA" id="ARBA00022741"/>
    </source>
</evidence>
<keyword evidence="5" id="KW-0067">ATP-binding</keyword>
<dbReference type="InterPro" id="IPR011611">
    <property type="entry name" value="PfkB_dom"/>
</dbReference>
<protein>
    <submittedName>
        <fullName evidence="9">1-phosphofructokinase</fullName>
    </submittedName>
</protein>
<evidence type="ECO:0000256" key="6">
    <source>
        <dbReference type="PIRNR" id="PIRNR000535"/>
    </source>
</evidence>
<dbReference type="RefSeq" id="WP_271174556.1">
    <property type="nucleotide sequence ID" value="NZ_BSEJ01000019.1"/>
</dbReference>
<evidence type="ECO:0000256" key="7">
    <source>
        <dbReference type="RuleBase" id="RU003704"/>
    </source>
</evidence>
<dbReference type="PROSITE" id="PS00584">
    <property type="entry name" value="PFKB_KINASES_2"/>
    <property type="match status" value="1"/>
</dbReference>
<name>A0A9W6LY38_9MICO</name>
<dbReference type="PANTHER" id="PTHR46566">
    <property type="entry name" value="1-PHOSPHOFRUCTOKINASE-RELATED"/>
    <property type="match status" value="1"/>
</dbReference>
<dbReference type="PANTHER" id="PTHR46566:SF5">
    <property type="entry name" value="1-PHOSPHOFRUCTOKINASE"/>
    <property type="match status" value="1"/>
</dbReference>
<evidence type="ECO:0000256" key="1">
    <source>
        <dbReference type="ARBA" id="ARBA00010688"/>
    </source>
</evidence>
<dbReference type="Proteomes" id="UP001142462">
    <property type="component" value="Unassembled WGS sequence"/>
</dbReference>
<evidence type="ECO:0000313" key="10">
    <source>
        <dbReference type="Proteomes" id="UP001142462"/>
    </source>
</evidence>
<dbReference type="NCBIfam" id="TIGR03168">
    <property type="entry name" value="1-PFK"/>
    <property type="match status" value="1"/>
</dbReference>
<dbReference type="GO" id="GO:0005524">
    <property type="term" value="F:ATP binding"/>
    <property type="evidence" value="ECO:0007669"/>
    <property type="project" value="UniProtKB-KW"/>
</dbReference>
<feature type="domain" description="Carbohydrate kinase PfkB" evidence="8">
    <location>
        <begin position="17"/>
        <end position="315"/>
    </location>
</feature>
<dbReference type="Gene3D" id="3.40.1190.20">
    <property type="match status" value="1"/>
</dbReference>
<gene>
    <name evidence="9" type="ORF">GCM10017576_30060</name>
</gene>
<comment type="similarity">
    <text evidence="1 7">Belongs to the carbohydrate kinase PfkB family.</text>
</comment>
<keyword evidence="4 7" id="KW-0418">Kinase</keyword>
<reference evidence="9" key="2">
    <citation type="submission" date="2023-01" db="EMBL/GenBank/DDBJ databases">
        <authorList>
            <person name="Sun Q."/>
            <person name="Evtushenko L."/>
        </authorList>
    </citation>
    <scope>NUCLEOTIDE SEQUENCE</scope>
    <source>
        <strain evidence="9">VKM Ac-1020</strain>
    </source>
</reference>
<keyword evidence="2 6" id="KW-0808">Transferase</keyword>
<proteinExistence type="inferred from homology"/>
<evidence type="ECO:0000256" key="4">
    <source>
        <dbReference type="ARBA" id="ARBA00022777"/>
    </source>
</evidence>
<dbReference type="InterPro" id="IPR029056">
    <property type="entry name" value="Ribokinase-like"/>
</dbReference>
<dbReference type="PIRSF" id="PIRSF000535">
    <property type="entry name" value="1PFK/6PFK/LacC"/>
    <property type="match status" value="1"/>
</dbReference>
<dbReference type="GO" id="GO:0005829">
    <property type="term" value="C:cytosol"/>
    <property type="evidence" value="ECO:0007669"/>
    <property type="project" value="TreeGrafter"/>
</dbReference>
<dbReference type="PRINTS" id="PR00990">
    <property type="entry name" value="RIBOKINASE"/>
</dbReference>
<evidence type="ECO:0000256" key="5">
    <source>
        <dbReference type="ARBA" id="ARBA00022840"/>
    </source>
</evidence>
<dbReference type="EMBL" id="BSEJ01000019">
    <property type="protein sequence ID" value="GLJ62875.1"/>
    <property type="molecule type" value="Genomic_DNA"/>
</dbReference>
<dbReference type="SUPFAM" id="SSF53613">
    <property type="entry name" value="Ribokinase-like"/>
    <property type="match status" value="1"/>
</dbReference>